<dbReference type="InterPro" id="IPR029510">
    <property type="entry name" value="Ald_DH_CS_GLU"/>
</dbReference>
<feature type="domain" description="Aldehyde dehydrogenase" evidence="5">
    <location>
        <begin position="28"/>
        <end position="491"/>
    </location>
</feature>
<evidence type="ECO:0000256" key="4">
    <source>
        <dbReference type="RuleBase" id="RU003345"/>
    </source>
</evidence>
<dbReference type="Gene3D" id="3.40.309.10">
    <property type="entry name" value="Aldehyde Dehydrogenase, Chain A, domain 2"/>
    <property type="match status" value="1"/>
</dbReference>
<dbReference type="InterPro" id="IPR016162">
    <property type="entry name" value="Ald_DH_N"/>
</dbReference>
<evidence type="ECO:0000259" key="5">
    <source>
        <dbReference type="Pfam" id="PF00171"/>
    </source>
</evidence>
<accession>A0A1V2I8K5</accession>
<evidence type="ECO:0000313" key="7">
    <source>
        <dbReference type="Proteomes" id="UP000188929"/>
    </source>
</evidence>
<protein>
    <submittedName>
        <fullName evidence="6">Aldehyde dehydrogenase</fullName>
    </submittedName>
</protein>
<keyword evidence="7" id="KW-1185">Reference proteome</keyword>
<organism evidence="6 7">
    <name type="scientific">Pseudofrankia asymbiotica</name>
    <dbReference type="NCBI Taxonomy" id="1834516"/>
    <lineage>
        <taxon>Bacteria</taxon>
        <taxon>Bacillati</taxon>
        <taxon>Actinomycetota</taxon>
        <taxon>Actinomycetes</taxon>
        <taxon>Frankiales</taxon>
        <taxon>Frankiaceae</taxon>
        <taxon>Pseudofrankia</taxon>
    </lineage>
</organism>
<dbReference type="OrthoDB" id="6882680at2"/>
<evidence type="ECO:0000313" key="6">
    <source>
        <dbReference type="EMBL" id="ONH28717.1"/>
    </source>
</evidence>
<dbReference type="SUPFAM" id="SSF53720">
    <property type="entry name" value="ALDH-like"/>
    <property type="match status" value="1"/>
</dbReference>
<dbReference type="Pfam" id="PF00171">
    <property type="entry name" value="Aldedh"/>
    <property type="match status" value="1"/>
</dbReference>
<reference evidence="7" key="1">
    <citation type="submission" date="2016-10" db="EMBL/GenBank/DDBJ databases">
        <title>Frankia sp. NRRL B-16386 Genome sequencing.</title>
        <authorList>
            <person name="Ghodhbane-Gtari F."/>
            <person name="Swanson E."/>
            <person name="Gueddou A."/>
            <person name="Hezbri K."/>
            <person name="Ktari K."/>
            <person name="Nouioui I."/>
            <person name="Morris K."/>
            <person name="Simpson S."/>
            <person name="Abebe-Akele F."/>
            <person name="Thomas K."/>
            <person name="Gtari M."/>
            <person name="Tisa L.S."/>
        </authorList>
    </citation>
    <scope>NUCLEOTIDE SEQUENCE [LARGE SCALE GENOMIC DNA]</scope>
    <source>
        <strain evidence="7">NRRL B-16386</strain>
    </source>
</reference>
<dbReference type="Proteomes" id="UP000188929">
    <property type="component" value="Unassembled WGS sequence"/>
</dbReference>
<dbReference type="PANTHER" id="PTHR42804:SF1">
    <property type="entry name" value="ALDEHYDE DEHYDROGENASE-RELATED"/>
    <property type="match status" value="1"/>
</dbReference>
<dbReference type="RefSeq" id="WP_076818559.1">
    <property type="nucleotide sequence ID" value="NZ_MOMC01000038.1"/>
</dbReference>
<gene>
    <name evidence="6" type="ORF">BL253_19315</name>
</gene>
<dbReference type="AlphaFoldDB" id="A0A1V2I8K5"/>
<dbReference type="PROSITE" id="PS00687">
    <property type="entry name" value="ALDEHYDE_DEHYDR_GLU"/>
    <property type="match status" value="1"/>
</dbReference>
<evidence type="ECO:0000256" key="3">
    <source>
        <dbReference type="PROSITE-ProRule" id="PRU10007"/>
    </source>
</evidence>
<dbReference type="CDD" id="cd07089">
    <property type="entry name" value="ALDH_CddD-AldA-like"/>
    <property type="match status" value="1"/>
</dbReference>
<proteinExistence type="inferred from homology"/>
<feature type="active site" evidence="3">
    <location>
        <position position="266"/>
    </location>
</feature>
<name>A0A1V2I8K5_9ACTN</name>
<dbReference type="InterPro" id="IPR016161">
    <property type="entry name" value="Ald_DH/histidinol_DH"/>
</dbReference>
<keyword evidence="2 4" id="KW-0560">Oxidoreductase</keyword>
<dbReference type="GO" id="GO:0016620">
    <property type="term" value="F:oxidoreductase activity, acting on the aldehyde or oxo group of donors, NAD or NADP as acceptor"/>
    <property type="evidence" value="ECO:0007669"/>
    <property type="project" value="InterPro"/>
</dbReference>
<comment type="caution">
    <text evidence="6">The sequence shown here is derived from an EMBL/GenBank/DDBJ whole genome shotgun (WGS) entry which is preliminary data.</text>
</comment>
<dbReference type="FunFam" id="3.40.309.10:FF:000012">
    <property type="entry name" value="Betaine aldehyde dehydrogenase"/>
    <property type="match status" value="1"/>
</dbReference>
<comment type="similarity">
    <text evidence="1 4">Belongs to the aldehyde dehydrogenase family.</text>
</comment>
<dbReference type="InterPro" id="IPR015590">
    <property type="entry name" value="Aldehyde_DH_dom"/>
</dbReference>
<dbReference type="Gene3D" id="3.40.605.10">
    <property type="entry name" value="Aldehyde Dehydrogenase, Chain A, domain 1"/>
    <property type="match status" value="1"/>
</dbReference>
<dbReference type="EMBL" id="MOMC01000038">
    <property type="protein sequence ID" value="ONH28717.1"/>
    <property type="molecule type" value="Genomic_DNA"/>
</dbReference>
<dbReference type="FunFam" id="3.40.605.10:FF:000007">
    <property type="entry name" value="NAD/NADP-dependent betaine aldehyde dehydrogenase"/>
    <property type="match status" value="1"/>
</dbReference>
<dbReference type="InterPro" id="IPR016163">
    <property type="entry name" value="Ald_DH_C"/>
</dbReference>
<evidence type="ECO:0000256" key="2">
    <source>
        <dbReference type="ARBA" id="ARBA00023002"/>
    </source>
</evidence>
<evidence type="ECO:0000256" key="1">
    <source>
        <dbReference type="ARBA" id="ARBA00009986"/>
    </source>
</evidence>
<sequence length="496" mass="52959">MSTPVITPSGLFVEERLLIGGELRPASGGRTYENVNPATEQVVGVAADATAEDMGAAVAAARAAFDEGTWAGDVELRVRCLRQLHAALLRHAPELRETIRAEVGATNVSLDVPLFARALDNITYAADLAERYEFVRDLGVGESMGRMSRRYQYREPVGVVAAITPWNAPMQVNLAKAAFALAAGCTVILKPAPDTPWSATALGRLAVEETDLPPGVLNVVPTSDNAVAQILAEDPRVDLISFTGSTAVGRHLMAVAAGTVKKVFLELGGKSAWIQCDDAGIDTNALMIAYQSLAQSGQGCSINTRLLVQRSRYEETIAKVADAFRSIPYGDPADPNTYMGPLINARQRARVLDYIEIGKAEGARLVLGGGRPAHLERGYYVEPTIFADVDPNARIAQEEIFGPVLVIIPFDTDEEAVRIANSTIFGLAGTVESADATRARAIAEKIRSGVVNVNGGMYFSCEVPFGGYKQSGVGREMGTLGFEEYTEVKIISEGVA</sequence>
<dbReference type="PANTHER" id="PTHR42804">
    <property type="entry name" value="ALDEHYDE DEHYDROGENASE"/>
    <property type="match status" value="1"/>
</dbReference>
<dbReference type="STRING" id="1834516.BL253_19315"/>